<evidence type="ECO:0008006" key="3">
    <source>
        <dbReference type="Google" id="ProtNLM"/>
    </source>
</evidence>
<dbReference type="PROSITE" id="PS51257">
    <property type="entry name" value="PROKAR_LIPOPROTEIN"/>
    <property type="match status" value="1"/>
</dbReference>
<reference evidence="1 2" key="1">
    <citation type="submission" date="2019-03" db="EMBL/GenBank/DDBJ databases">
        <title>Empedobacter tilapiae sp. nov., isolated from an intestine of Nile tilapia Oreochromis niloticus.</title>
        <authorList>
            <person name="Kim Y.-O."/>
            <person name="Yoon J.-H."/>
        </authorList>
    </citation>
    <scope>NUCLEOTIDE SEQUENCE [LARGE SCALE GENOMIC DNA]</scope>
    <source>
        <strain evidence="1 2">MRS2</strain>
    </source>
</reference>
<sequence length="195" mass="22992">MKHLLLIPSLFIIFSCTNDDDSIPVKPNPESNKEEIYKFSNNYNILDLKYYKGTDGNEYTKEADTFFKKQWSFYNDPSIKIIHLKKDSIIINENLSIQKYKYTKDGNNILIEKDRKKIILGYVDQTNKSLNIYKNFQSSLIISNKETNEILYSKGINYGKITYNDMFPLFISSPKVLTSKDEFVFWCNIEYTFTK</sequence>
<dbReference type="Proteomes" id="UP000297998">
    <property type="component" value="Unassembled WGS sequence"/>
</dbReference>
<keyword evidence="2" id="KW-1185">Reference proteome</keyword>
<evidence type="ECO:0000313" key="1">
    <source>
        <dbReference type="EMBL" id="TGN21632.1"/>
    </source>
</evidence>
<name>A0A4Z1BAN5_9FLAO</name>
<gene>
    <name evidence="1" type="ORF">E4J94_17275</name>
</gene>
<organism evidence="1 2">
    <name type="scientific">Empedobacter tilapiae</name>
    <dbReference type="NCBI Taxonomy" id="2491114"/>
    <lineage>
        <taxon>Bacteria</taxon>
        <taxon>Pseudomonadati</taxon>
        <taxon>Bacteroidota</taxon>
        <taxon>Flavobacteriia</taxon>
        <taxon>Flavobacteriales</taxon>
        <taxon>Weeksellaceae</taxon>
        <taxon>Empedobacter</taxon>
    </lineage>
</organism>
<dbReference type="OrthoDB" id="1453242at2"/>
<proteinExistence type="predicted"/>
<protein>
    <recommendedName>
        <fullName evidence="3">Lipoprotein</fullName>
    </recommendedName>
</protein>
<comment type="caution">
    <text evidence="1">The sequence shown here is derived from an EMBL/GenBank/DDBJ whole genome shotgun (WGS) entry which is preliminary data.</text>
</comment>
<dbReference type="RefSeq" id="WP_135837027.1">
    <property type="nucleotide sequence ID" value="NZ_SRPE01000019.1"/>
</dbReference>
<dbReference type="EMBL" id="SRPE01000019">
    <property type="protein sequence ID" value="TGN21632.1"/>
    <property type="molecule type" value="Genomic_DNA"/>
</dbReference>
<evidence type="ECO:0000313" key="2">
    <source>
        <dbReference type="Proteomes" id="UP000297998"/>
    </source>
</evidence>
<accession>A0A4Z1BAN5</accession>
<dbReference type="AlphaFoldDB" id="A0A4Z1BAN5"/>